<dbReference type="PANTHER" id="PTHR30255:SF3">
    <property type="entry name" value="SINGLE-STRANDED-DNA-SPECIFIC EXONUCLEASE RECJ"/>
    <property type="match status" value="1"/>
</dbReference>
<dbReference type="KEGG" id="ave:Arcve_0032"/>
<dbReference type="InterPro" id="IPR051673">
    <property type="entry name" value="SSDNA_exonuclease_RecJ"/>
</dbReference>
<proteinExistence type="predicted"/>
<gene>
    <name evidence="4" type="ordered locus">Arcve_0032</name>
</gene>
<accession>F2KMQ1</accession>
<dbReference type="SUPFAM" id="SSF64182">
    <property type="entry name" value="DHH phosphoesterases"/>
    <property type="match status" value="1"/>
</dbReference>
<evidence type="ECO:0000313" key="5">
    <source>
        <dbReference type="Proteomes" id="UP000008136"/>
    </source>
</evidence>
<name>F2KMQ1_ARCVS</name>
<dbReference type="InterPro" id="IPR003156">
    <property type="entry name" value="DHHA1_dom"/>
</dbReference>
<dbReference type="AlphaFoldDB" id="F2KMQ1"/>
<dbReference type="STRING" id="693661.Arcve_0032"/>
<feature type="domain" description="DDH" evidence="1">
    <location>
        <begin position="73"/>
        <end position="168"/>
    </location>
</feature>
<dbReference type="PANTHER" id="PTHR30255">
    <property type="entry name" value="SINGLE-STRANDED-DNA-SPECIFIC EXONUCLEASE RECJ"/>
    <property type="match status" value="1"/>
</dbReference>
<dbReference type="Pfam" id="PF21763">
    <property type="entry name" value="DHH_CID"/>
    <property type="match status" value="1"/>
</dbReference>
<evidence type="ECO:0000313" key="4">
    <source>
        <dbReference type="EMBL" id="AEA46075.1"/>
    </source>
</evidence>
<dbReference type="Pfam" id="PF02272">
    <property type="entry name" value="DHHA1"/>
    <property type="match status" value="1"/>
</dbReference>
<dbReference type="EMBL" id="CP002588">
    <property type="protein sequence ID" value="AEA46075.1"/>
    <property type="molecule type" value="Genomic_DNA"/>
</dbReference>
<keyword evidence="5" id="KW-1185">Reference proteome</keyword>
<dbReference type="InterPro" id="IPR048515">
    <property type="entry name" value="DHH_CID"/>
</dbReference>
<dbReference type="GO" id="GO:0004527">
    <property type="term" value="F:exonuclease activity"/>
    <property type="evidence" value="ECO:0007669"/>
    <property type="project" value="UniProtKB-KW"/>
</dbReference>
<dbReference type="GeneID" id="10393122"/>
<feature type="domain" description="DHH-CID" evidence="3">
    <location>
        <begin position="237"/>
        <end position="320"/>
    </location>
</feature>
<organism evidence="4 5">
    <name type="scientific">Archaeoglobus veneficus (strain DSM 11195 / SNP6)</name>
    <dbReference type="NCBI Taxonomy" id="693661"/>
    <lineage>
        <taxon>Archaea</taxon>
        <taxon>Methanobacteriati</taxon>
        <taxon>Methanobacteriota</taxon>
        <taxon>Archaeoglobi</taxon>
        <taxon>Archaeoglobales</taxon>
        <taxon>Archaeoglobaceae</taxon>
        <taxon>Archaeoglobus</taxon>
    </lineage>
</organism>
<dbReference type="Gene3D" id="3.90.1640.30">
    <property type="match status" value="1"/>
</dbReference>
<dbReference type="InterPro" id="IPR001667">
    <property type="entry name" value="DDH_dom"/>
</dbReference>
<protein>
    <submittedName>
        <fullName evidence="4">Phosphoesterase RecJ domain protein</fullName>
    </submittedName>
</protein>
<dbReference type="eggNOG" id="arCOG00427">
    <property type="taxonomic scope" value="Archaea"/>
</dbReference>
<evidence type="ECO:0000259" key="1">
    <source>
        <dbReference type="Pfam" id="PF01368"/>
    </source>
</evidence>
<dbReference type="GO" id="GO:0003676">
    <property type="term" value="F:nucleic acid binding"/>
    <property type="evidence" value="ECO:0007669"/>
    <property type="project" value="InterPro"/>
</dbReference>
<dbReference type="InterPro" id="IPR038763">
    <property type="entry name" value="DHH_sf"/>
</dbReference>
<dbReference type="Gene3D" id="3.10.310.30">
    <property type="match status" value="1"/>
</dbReference>
<dbReference type="Pfam" id="PF01368">
    <property type="entry name" value="DHH"/>
    <property type="match status" value="1"/>
</dbReference>
<sequence length="510" mass="56571">MTKNILALIIVIHSVLIGDMHPLFLMQPLLHFRTTRKLYFLVRRLIDVDLAKYKEMLRKAYEVALMLKKQEEVLVVTHVDADGITSGSIALQALERAGIEGNILFVKQLDPSTIEQVADRNVFTWFTDLGSGQLDLIAEKKIECVITDHHVPQGHYRLQLNPNDFGVDGAHELGGAPTTYLVAKSMGLNYDLVSLAIVGAVGDLQDSRHGKLIGLNRLVLQEGVEGNFISAFRDLRLFGKQTRPVYKMLEYTFDPYLPGISGNEKAALELLESLGISPKDGEFWRRWIDLSYEEKVALTSELVKLCMEAGYPVSTIKRLVGETYIMLHEEEGTELRDAMEYSTLLNATARYGHEDVGLKVCLGDRGEALRRARTLLQNHRRNLSEGLKLVDEIGIVELDNIQYFHAEDKILDTIVGIVAGMCFSKANLRKPIIAFANNSEGVKVSARATQRLVEMGVHLANALRIAAEKVGGKGGGHSIAAGALIPAGCEKEFLRELDRIIGGQLAKCRS</sequence>
<dbReference type="RefSeq" id="WP_013682751.1">
    <property type="nucleotide sequence ID" value="NC_015320.1"/>
</dbReference>
<feature type="domain" description="DHHA1" evidence="2">
    <location>
        <begin position="406"/>
        <end position="501"/>
    </location>
</feature>
<evidence type="ECO:0000259" key="3">
    <source>
        <dbReference type="Pfam" id="PF21763"/>
    </source>
</evidence>
<evidence type="ECO:0000259" key="2">
    <source>
        <dbReference type="Pfam" id="PF02272"/>
    </source>
</evidence>
<dbReference type="HOGENOM" id="CLU_042622_0_0_2"/>
<dbReference type="Proteomes" id="UP000008136">
    <property type="component" value="Chromosome"/>
</dbReference>
<reference evidence="4 5" key="1">
    <citation type="submission" date="2011-03" db="EMBL/GenBank/DDBJ databases">
        <title>The complete genome of Archaeoglobus veneficus SNP6.</title>
        <authorList>
            <consortium name="US DOE Joint Genome Institute (JGI-PGF)"/>
            <person name="Lucas S."/>
            <person name="Copeland A."/>
            <person name="Lapidus A."/>
            <person name="Bruce D."/>
            <person name="Goodwin L."/>
            <person name="Pitluck S."/>
            <person name="Kyrpides N."/>
            <person name="Mavromatis K."/>
            <person name="Pagani I."/>
            <person name="Ivanova N."/>
            <person name="Mikhailova N."/>
            <person name="Lu M."/>
            <person name="Detter J.C."/>
            <person name="Tapia R."/>
            <person name="Han C."/>
            <person name="Land M."/>
            <person name="Hauser L."/>
            <person name="Markowitz V."/>
            <person name="Cheng J.-F."/>
            <person name="Hugenholtz P."/>
            <person name="Woyke T."/>
            <person name="Wu D."/>
            <person name="Spring S."/>
            <person name="Brambilla E."/>
            <person name="Klenk H.-P."/>
            <person name="Eisen J.A."/>
        </authorList>
    </citation>
    <scope>NUCLEOTIDE SEQUENCE [LARGE SCALE GENOMIC DNA]</scope>
    <source>
        <strain>SNP6</strain>
    </source>
</reference>